<sequence>MRGLRAHQRRPLQASPKAPSKHLVTTASPRVPSKSSRIKSSMPRATPKTRTTRTGLGVDQALLTIVTATGPSSTCGSTTYLPLPLSSLGQPPSGTPSLGTARVAKGWRRHVRNSATLLAERSPNCILPWPRIQSSAKGGLVRSLRPRSFGGWAADDSANDDTTDPTAPNMTLILLQSSPPAREAQIRQGAGH</sequence>
<protein>
    <submittedName>
        <fullName evidence="2">Uncharacterized protein</fullName>
    </submittedName>
</protein>
<evidence type="ECO:0000256" key="1">
    <source>
        <dbReference type="SAM" id="MobiDB-lite"/>
    </source>
</evidence>
<feature type="compositionally biased region" description="Polar residues" evidence="1">
    <location>
        <begin position="23"/>
        <end position="39"/>
    </location>
</feature>
<organism evidence="2 3">
    <name type="scientific">Tilletia laevis</name>
    <dbReference type="NCBI Taxonomy" id="157183"/>
    <lineage>
        <taxon>Eukaryota</taxon>
        <taxon>Fungi</taxon>
        <taxon>Dikarya</taxon>
        <taxon>Basidiomycota</taxon>
        <taxon>Ustilaginomycotina</taxon>
        <taxon>Exobasidiomycetes</taxon>
        <taxon>Tilletiales</taxon>
        <taxon>Tilletiaceae</taxon>
        <taxon>Tilletia</taxon>
    </lineage>
</organism>
<dbReference type="Proteomes" id="UP000836404">
    <property type="component" value="Unassembled WGS sequence"/>
</dbReference>
<reference evidence="2 3" key="1">
    <citation type="submission" date="2020-10" db="EMBL/GenBank/DDBJ databases">
        <authorList>
            <person name="Sedaghatjoo S."/>
        </authorList>
    </citation>
    <scope>NUCLEOTIDE SEQUENCE [LARGE SCALE GENOMIC DNA]</scope>
    <source>
        <strain evidence="2 3">LLFL</strain>
    </source>
</reference>
<feature type="compositionally biased region" description="Low complexity" evidence="1">
    <location>
        <begin position="43"/>
        <end position="54"/>
    </location>
</feature>
<comment type="caution">
    <text evidence="2">The sequence shown here is derived from an EMBL/GenBank/DDBJ whole genome shotgun (WGS) entry which is preliminary data.</text>
</comment>
<accession>A0A9N8LJP7</accession>
<dbReference type="AlphaFoldDB" id="A0A9N8LJP7"/>
<keyword evidence="3" id="KW-1185">Reference proteome</keyword>
<evidence type="ECO:0000313" key="2">
    <source>
        <dbReference type="EMBL" id="CAD6921570.1"/>
    </source>
</evidence>
<proteinExistence type="predicted"/>
<name>A0A9N8LJP7_9BASI</name>
<feature type="region of interest" description="Disordered" evidence="1">
    <location>
        <begin position="1"/>
        <end position="56"/>
    </location>
</feature>
<evidence type="ECO:0000313" key="3">
    <source>
        <dbReference type="Proteomes" id="UP000836404"/>
    </source>
</evidence>
<feature type="compositionally biased region" description="Basic residues" evidence="1">
    <location>
        <begin position="1"/>
        <end position="10"/>
    </location>
</feature>
<dbReference type="EMBL" id="CAJHJF010001759">
    <property type="protein sequence ID" value="CAD6921570.1"/>
    <property type="molecule type" value="Genomic_DNA"/>
</dbReference>
<gene>
    <name evidence="2" type="ORF">JKILLFL_G4028</name>
</gene>